<dbReference type="AlphaFoldDB" id="A0A9P5YFI6"/>
<dbReference type="PANTHER" id="PTHR37592">
    <property type="match status" value="1"/>
</dbReference>
<organism evidence="2 3">
    <name type="scientific">Collybia nuda</name>
    <dbReference type="NCBI Taxonomy" id="64659"/>
    <lineage>
        <taxon>Eukaryota</taxon>
        <taxon>Fungi</taxon>
        <taxon>Dikarya</taxon>
        <taxon>Basidiomycota</taxon>
        <taxon>Agaricomycotina</taxon>
        <taxon>Agaricomycetes</taxon>
        <taxon>Agaricomycetidae</taxon>
        <taxon>Agaricales</taxon>
        <taxon>Tricholomatineae</taxon>
        <taxon>Clitocybaceae</taxon>
        <taxon>Collybia</taxon>
    </lineage>
</organism>
<dbReference type="InterPro" id="IPR055567">
    <property type="entry name" value="DUF7143"/>
</dbReference>
<comment type="caution">
    <text evidence="2">The sequence shown here is derived from an EMBL/GenBank/DDBJ whole genome shotgun (WGS) entry which is preliminary data.</text>
</comment>
<dbReference type="Pfam" id="PF23631">
    <property type="entry name" value="DUF7143"/>
    <property type="match status" value="1"/>
</dbReference>
<gene>
    <name evidence="2" type="ORF">BDZ94DRAFT_1157217</name>
</gene>
<accession>A0A9P5YFI6</accession>
<evidence type="ECO:0000259" key="1">
    <source>
        <dbReference type="Pfam" id="PF23631"/>
    </source>
</evidence>
<evidence type="ECO:0000313" key="2">
    <source>
        <dbReference type="EMBL" id="KAF9466700.1"/>
    </source>
</evidence>
<feature type="non-terminal residue" evidence="2">
    <location>
        <position position="1"/>
    </location>
</feature>
<proteinExistence type="predicted"/>
<name>A0A9P5YFI6_9AGAR</name>
<feature type="domain" description="DUF7143" evidence="1">
    <location>
        <begin position="8"/>
        <end position="168"/>
    </location>
</feature>
<dbReference type="OrthoDB" id="2497581at2759"/>
<dbReference type="EMBL" id="MU150240">
    <property type="protein sequence ID" value="KAF9466700.1"/>
    <property type="molecule type" value="Genomic_DNA"/>
</dbReference>
<sequence>KRANPCFVTGSVALAPEVIAGLPALEKAVTCNAALQVAPGVPDIISGGIAYSTIDFQKSKSSPLGFALTKFATPATPATADLALLQNQLNTYLALEAGVRSQPNSGSLLSQLKGPKFFLQFQIARVQQGQGVKLSGAGTVEHQLGKVTKNAVGASTAEIAQVTALSKQL</sequence>
<dbReference type="Proteomes" id="UP000807353">
    <property type="component" value="Unassembled WGS sequence"/>
</dbReference>
<evidence type="ECO:0000313" key="3">
    <source>
        <dbReference type="Proteomes" id="UP000807353"/>
    </source>
</evidence>
<keyword evidence="3" id="KW-1185">Reference proteome</keyword>
<dbReference type="PANTHER" id="PTHR37592:SF1">
    <property type="match status" value="1"/>
</dbReference>
<reference evidence="2" key="1">
    <citation type="submission" date="2020-11" db="EMBL/GenBank/DDBJ databases">
        <authorList>
            <consortium name="DOE Joint Genome Institute"/>
            <person name="Ahrendt S."/>
            <person name="Riley R."/>
            <person name="Andreopoulos W."/>
            <person name="Labutti K."/>
            <person name="Pangilinan J."/>
            <person name="Ruiz-Duenas F.J."/>
            <person name="Barrasa J.M."/>
            <person name="Sanchez-Garcia M."/>
            <person name="Camarero S."/>
            <person name="Miyauchi S."/>
            <person name="Serrano A."/>
            <person name="Linde D."/>
            <person name="Babiker R."/>
            <person name="Drula E."/>
            <person name="Ayuso-Fernandez I."/>
            <person name="Pacheco R."/>
            <person name="Padilla G."/>
            <person name="Ferreira P."/>
            <person name="Barriuso J."/>
            <person name="Kellner H."/>
            <person name="Castanera R."/>
            <person name="Alfaro M."/>
            <person name="Ramirez L."/>
            <person name="Pisabarro A.G."/>
            <person name="Kuo A."/>
            <person name="Tritt A."/>
            <person name="Lipzen A."/>
            <person name="He G."/>
            <person name="Yan M."/>
            <person name="Ng V."/>
            <person name="Cullen D."/>
            <person name="Martin F."/>
            <person name="Rosso M.-N."/>
            <person name="Henrissat B."/>
            <person name="Hibbett D."/>
            <person name="Martinez A.T."/>
            <person name="Grigoriev I.V."/>
        </authorList>
    </citation>
    <scope>NUCLEOTIDE SEQUENCE</scope>
    <source>
        <strain evidence="2">CBS 247.69</strain>
    </source>
</reference>
<protein>
    <recommendedName>
        <fullName evidence="1">DUF7143 domain-containing protein</fullName>
    </recommendedName>
</protein>